<evidence type="ECO:0000259" key="3">
    <source>
        <dbReference type="PROSITE" id="PS51819"/>
    </source>
</evidence>
<dbReference type="Proteomes" id="UP001589894">
    <property type="component" value="Unassembled WGS sequence"/>
</dbReference>
<proteinExistence type="predicted"/>
<dbReference type="PROSITE" id="PS51819">
    <property type="entry name" value="VOC"/>
    <property type="match status" value="1"/>
</dbReference>
<dbReference type="PANTHER" id="PTHR30204">
    <property type="entry name" value="REDOX-CYCLING DRUG-SENSING TRANSCRIPTIONAL ACTIVATOR SOXR"/>
    <property type="match status" value="1"/>
</dbReference>
<evidence type="ECO:0000313" key="4">
    <source>
        <dbReference type="EMBL" id="MFC0564618.1"/>
    </source>
</evidence>
<dbReference type="InterPro" id="IPR047057">
    <property type="entry name" value="MerR_fam"/>
</dbReference>
<dbReference type="Gene3D" id="1.10.1660.10">
    <property type="match status" value="1"/>
</dbReference>
<accession>A0ABV6NX19</accession>
<feature type="domain" description="HTH merR-type" evidence="2">
    <location>
        <begin position="6"/>
        <end position="76"/>
    </location>
</feature>
<dbReference type="RefSeq" id="WP_377337773.1">
    <property type="nucleotide sequence ID" value="NZ_JBHLUE010000007.1"/>
</dbReference>
<evidence type="ECO:0000259" key="2">
    <source>
        <dbReference type="PROSITE" id="PS50937"/>
    </source>
</evidence>
<dbReference type="SUPFAM" id="SSF46955">
    <property type="entry name" value="Putative DNA-binding domain"/>
    <property type="match status" value="1"/>
</dbReference>
<sequence>MNEDDLLTIGAFAAATGLTIPALRHYDQIELFRPARVDPDTGYRSYAPGQVDDARLICRLRAVGVPIGELRAVLGRPPGEVRSALDAHLGRLVAQLREVSQRIVAVEEFIERDTVLPAAQPVRPVQLRIAVADVPRAAEFYRTAFDLVFNESISSLQFGTYGSDRFFLLTLEERAADAPDRRGTRFGLLVDDVDAAHDRALRAGAAEVHPPRDFAWKPRTSCVRDADGNTIDLSRAH</sequence>
<dbReference type="InterPro" id="IPR000551">
    <property type="entry name" value="MerR-type_HTH_dom"/>
</dbReference>
<dbReference type="EMBL" id="JBHLUE010000007">
    <property type="protein sequence ID" value="MFC0564618.1"/>
    <property type="molecule type" value="Genomic_DNA"/>
</dbReference>
<dbReference type="Pfam" id="PF00903">
    <property type="entry name" value="Glyoxalase"/>
    <property type="match status" value="1"/>
</dbReference>
<dbReference type="InterPro" id="IPR029068">
    <property type="entry name" value="Glyas_Bleomycin-R_OHBP_Dase"/>
</dbReference>
<dbReference type="SMART" id="SM00422">
    <property type="entry name" value="HTH_MERR"/>
    <property type="match status" value="1"/>
</dbReference>
<comment type="caution">
    <text evidence="4">The sequence shown here is derived from an EMBL/GenBank/DDBJ whole genome shotgun (WGS) entry which is preliminary data.</text>
</comment>
<dbReference type="Gene3D" id="3.10.180.10">
    <property type="entry name" value="2,3-Dihydroxybiphenyl 1,2-Dioxygenase, domain 1"/>
    <property type="match status" value="1"/>
</dbReference>
<keyword evidence="5" id="KW-1185">Reference proteome</keyword>
<dbReference type="Pfam" id="PF13411">
    <property type="entry name" value="MerR_1"/>
    <property type="match status" value="1"/>
</dbReference>
<dbReference type="PANTHER" id="PTHR30204:SF97">
    <property type="entry name" value="MERR FAMILY REGULATORY PROTEIN"/>
    <property type="match status" value="1"/>
</dbReference>
<evidence type="ECO:0000256" key="1">
    <source>
        <dbReference type="ARBA" id="ARBA00023125"/>
    </source>
</evidence>
<evidence type="ECO:0000313" key="5">
    <source>
        <dbReference type="Proteomes" id="UP001589894"/>
    </source>
</evidence>
<keyword evidence="1" id="KW-0238">DNA-binding</keyword>
<reference evidence="4 5" key="1">
    <citation type="submission" date="2024-09" db="EMBL/GenBank/DDBJ databases">
        <authorList>
            <person name="Sun Q."/>
            <person name="Mori K."/>
        </authorList>
    </citation>
    <scope>NUCLEOTIDE SEQUENCE [LARGE SCALE GENOMIC DNA]</scope>
    <source>
        <strain evidence="4 5">TBRC 2205</strain>
    </source>
</reference>
<dbReference type="InterPro" id="IPR009061">
    <property type="entry name" value="DNA-bd_dom_put_sf"/>
</dbReference>
<organism evidence="4 5">
    <name type="scientific">Plantactinospora siamensis</name>
    <dbReference type="NCBI Taxonomy" id="555372"/>
    <lineage>
        <taxon>Bacteria</taxon>
        <taxon>Bacillati</taxon>
        <taxon>Actinomycetota</taxon>
        <taxon>Actinomycetes</taxon>
        <taxon>Micromonosporales</taxon>
        <taxon>Micromonosporaceae</taxon>
        <taxon>Plantactinospora</taxon>
    </lineage>
</organism>
<dbReference type="PROSITE" id="PS50937">
    <property type="entry name" value="HTH_MERR_2"/>
    <property type="match status" value="1"/>
</dbReference>
<name>A0ABV6NX19_9ACTN</name>
<protein>
    <submittedName>
        <fullName evidence="4">MerR family transcriptional regulator</fullName>
    </submittedName>
</protein>
<dbReference type="InterPro" id="IPR004360">
    <property type="entry name" value="Glyas_Fos-R_dOase_dom"/>
</dbReference>
<feature type="domain" description="VOC" evidence="3">
    <location>
        <begin position="123"/>
        <end position="236"/>
    </location>
</feature>
<gene>
    <name evidence="4" type="ORF">ACFFHU_10780</name>
</gene>
<dbReference type="InterPro" id="IPR037523">
    <property type="entry name" value="VOC_core"/>
</dbReference>
<dbReference type="SUPFAM" id="SSF54593">
    <property type="entry name" value="Glyoxalase/Bleomycin resistance protein/Dihydroxybiphenyl dioxygenase"/>
    <property type="match status" value="1"/>
</dbReference>